<reference evidence="2 3" key="1">
    <citation type="submission" date="2024-01" db="EMBL/GenBank/DDBJ databases">
        <title>The genomes of 5 underutilized Papilionoideae crops provide insights into root nodulation and disease resistanc.</title>
        <authorList>
            <person name="Jiang F."/>
        </authorList>
    </citation>
    <scope>NUCLEOTIDE SEQUENCE [LARGE SCALE GENOMIC DNA]</scope>
    <source>
        <strain evidence="2">LVBAO_FW01</strain>
        <tissue evidence="2">Leaves</tissue>
    </source>
</reference>
<evidence type="ECO:0000313" key="2">
    <source>
        <dbReference type="EMBL" id="KAK7329330.1"/>
    </source>
</evidence>
<dbReference type="Proteomes" id="UP001367508">
    <property type="component" value="Unassembled WGS sequence"/>
</dbReference>
<keyword evidence="3" id="KW-1185">Reference proteome</keyword>
<sequence length="111" mass="13452">MNGTMRLSRFQETAIYPKSQCKERIRRNFPKHFFYSHEVSFFLFSLLNLTSFVYLHHHHHRLLLLLLQEIKRRRKYPCSKMYFQGMYSHYASISSNVDIHLHYVPLATEDG</sequence>
<dbReference type="EMBL" id="JAYMYQ010000005">
    <property type="protein sequence ID" value="KAK7329330.1"/>
    <property type="molecule type" value="Genomic_DNA"/>
</dbReference>
<protein>
    <submittedName>
        <fullName evidence="2">Uncharacterized protein</fullName>
    </submittedName>
</protein>
<evidence type="ECO:0000313" key="3">
    <source>
        <dbReference type="Proteomes" id="UP001367508"/>
    </source>
</evidence>
<keyword evidence="1" id="KW-0812">Transmembrane</keyword>
<accession>A0AAN9Q8Z4</accession>
<proteinExistence type="predicted"/>
<comment type="caution">
    <text evidence="2">The sequence shown here is derived from an EMBL/GenBank/DDBJ whole genome shotgun (WGS) entry which is preliminary data.</text>
</comment>
<name>A0AAN9Q8Z4_CANGL</name>
<dbReference type="AlphaFoldDB" id="A0AAN9Q8Z4"/>
<keyword evidence="1" id="KW-0472">Membrane</keyword>
<feature type="transmembrane region" description="Helical" evidence="1">
    <location>
        <begin position="33"/>
        <end position="55"/>
    </location>
</feature>
<evidence type="ECO:0000256" key="1">
    <source>
        <dbReference type="SAM" id="Phobius"/>
    </source>
</evidence>
<gene>
    <name evidence="2" type="ORF">VNO77_23488</name>
</gene>
<keyword evidence="1" id="KW-1133">Transmembrane helix</keyword>
<organism evidence="2 3">
    <name type="scientific">Canavalia gladiata</name>
    <name type="common">Sword bean</name>
    <name type="synonym">Dolichos gladiatus</name>
    <dbReference type="NCBI Taxonomy" id="3824"/>
    <lineage>
        <taxon>Eukaryota</taxon>
        <taxon>Viridiplantae</taxon>
        <taxon>Streptophyta</taxon>
        <taxon>Embryophyta</taxon>
        <taxon>Tracheophyta</taxon>
        <taxon>Spermatophyta</taxon>
        <taxon>Magnoliopsida</taxon>
        <taxon>eudicotyledons</taxon>
        <taxon>Gunneridae</taxon>
        <taxon>Pentapetalae</taxon>
        <taxon>rosids</taxon>
        <taxon>fabids</taxon>
        <taxon>Fabales</taxon>
        <taxon>Fabaceae</taxon>
        <taxon>Papilionoideae</taxon>
        <taxon>50 kb inversion clade</taxon>
        <taxon>NPAAA clade</taxon>
        <taxon>indigoferoid/millettioid clade</taxon>
        <taxon>Phaseoleae</taxon>
        <taxon>Canavalia</taxon>
    </lineage>
</organism>